<feature type="region of interest" description="Disordered" evidence="1">
    <location>
        <begin position="55"/>
        <end position="112"/>
    </location>
</feature>
<reference evidence="2 3" key="1">
    <citation type="journal article" date="2019" name="Commun. Biol.">
        <title>The bagworm genome reveals a unique fibroin gene that provides high tensile strength.</title>
        <authorList>
            <person name="Kono N."/>
            <person name="Nakamura H."/>
            <person name="Ohtoshi R."/>
            <person name="Tomita M."/>
            <person name="Numata K."/>
            <person name="Arakawa K."/>
        </authorList>
    </citation>
    <scope>NUCLEOTIDE SEQUENCE [LARGE SCALE GENOMIC DNA]</scope>
</reference>
<evidence type="ECO:0000313" key="3">
    <source>
        <dbReference type="Proteomes" id="UP000299102"/>
    </source>
</evidence>
<feature type="compositionally biased region" description="Basic and acidic residues" evidence="1">
    <location>
        <begin position="74"/>
        <end position="85"/>
    </location>
</feature>
<proteinExistence type="predicted"/>
<comment type="caution">
    <text evidence="2">The sequence shown here is derived from an EMBL/GenBank/DDBJ whole genome shotgun (WGS) entry which is preliminary data.</text>
</comment>
<dbReference type="EMBL" id="BGZK01000068">
    <property type="protein sequence ID" value="GBP14958.1"/>
    <property type="molecule type" value="Genomic_DNA"/>
</dbReference>
<sequence length="200" mass="21992">MKALAITLSQYNVAEPKIGHERATGRESEAGKRINLINRIVGAIRNINRVRRDSVPRRDMESVSWPRSTWITPDKSRGPRARDTQRNQTPRRRHLGEYTLDTASPPLAPSGRRTSRRAAAWADTAPTALLVLLCQEQRLAPSPAGGGDSMQSITGDKEILIHYGEQNLLAVKTCRGYCSTTTTRSALGARNKGISGPHSD</sequence>
<evidence type="ECO:0000256" key="1">
    <source>
        <dbReference type="SAM" id="MobiDB-lite"/>
    </source>
</evidence>
<gene>
    <name evidence="2" type="ORF">EVAR_6610_1</name>
</gene>
<evidence type="ECO:0000313" key="2">
    <source>
        <dbReference type="EMBL" id="GBP14958.1"/>
    </source>
</evidence>
<protein>
    <submittedName>
        <fullName evidence="2">Uncharacterized protein</fullName>
    </submittedName>
</protein>
<dbReference type="AlphaFoldDB" id="A0A4C1TN59"/>
<organism evidence="2 3">
    <name type="scientific">Eumeta variegata</name>
    <name type="common">Bagworm moth</name>
    <name type="synonym">Eumeta japonica</name>
    <dbReference type="NCBI Taxonomy" id="151549"/>
    <lineage>
        <taxon>Eukaryota</taxon>
        <taxon>Metazoa</taxon>
        <taxon>Ecdysozoa</taxon>
        <taxon>Arthropoda</taxon>
        <taxon>Hexapoda</taxon>
        <taxon>Insecta</taxon>
        <taxon>Pterygota</taxon>
        <taxon>Neoptera</taxon>
        <taxon>Endopterygota</taxon>
        <taxon>Lepidoptera</taxon>
        <taxon>Glossata</taxon>
        <taxon>Ditrysia</taxon>
        <taxon>Tineoidea</taxon>
        <taxon>Psychidae</taxon>
        <taxon>Oiketicinae</taxon>
        <taxon>Eumeta</taxon>
    </lineage>
</organism>
<name>A0A4C1TN59_EUMVA</name>
<accession>A0A4C1TN59</accession>
<keyword evidence="3" id="KW-1185">Reference proteome</keyword>
<dbReference type="Proteomes" id="UP000299102">
    <property type="component" value="Unassembled WGS sequence"/>
</dbReference>